<keyword evidence="3" id="KW-0479">Metal-binding</keyword>
<proteinExistence type="predicted"/>
<dbReference type="GO" id="GO:0051537">
    <property type="term" value="F:2 iron, 2 sulfur cluster binding"/>
    <property type="evidence" value="ECO:0007669"/>
    <property type="project" value="UniProtKB-KW"/>
</dbReference>
<dbReference type="PROSITE" id="PS51296">
    <property type="entry name" value="RIESKE"/>
    <property type="match status" value="1"/>
</dbReference>
<dbReference type="GO" id="GO:0046872">
    <property type="term" value="F:metal ion binding"/>
    <property type="evidence" value="ECO:0007669"/>
    <property type="project" value="UniProtKB-KW"/>
</dbReference>
<evidence type="ECO:0000256" key="8">
    <source>
        <dbReference type="ARBA" id="ARBA00071952"/>
    </source>
</evidence>
<accession>A0A7N6BJZ9</accession>
<dbReference type="RefSeq" id="XP_026203390.1">
    <property type="nucleotide sequence ID" value="XM_026347605.1"/>
</dbReference>
<dbReference type="Pfam" id="PF22543">
    <property type="entry name" value="Rieske_4"/>
    <property type="match status" value="1"/>
</dbReference>
<dbReference type="SUPFAM" id="SSF50022">
    <property type="entry name" value="ISP domain"/>
    <property type="match status" value="1"/>
</dbReference>
<organism evidence="10 11">
    <name type="scientific">Anabas testudineus</name>
    <name type="common">Climbing perch</name>
    <name type="synonym">Anthias testudineus</name>
    <dbReference type="NCBI Taxonomy" id="64144"/>
    <lineage>
        <taxon>Eukaryota</taxon>
        <taxon>Metazoa</taxon>
        <taxon>Chordata</taxon>
        <taxon>Craniata</taxon>
        <taxon>Vertebrata</taxon>
        <taxon>Euteleostomi</taxon>
        <taxon>Actinopterygii</taxon>
        <taxon>Neopterygii</taxon>
        <taxon>Teleostei</taxon>
        <taxon>Neoteleostei</taxon>
        <taxon>Acanthomorphata</taxon>
        <taxon>Anabantaria</taxon>
        <taxon>Anabantiformes</taxon>
        <taxon>Anabantoidei</taxon>
        <taxon>Anabantidae</taxon>
        <taxon>Anabas</taxon>
    </lineage>
</organism>
<dbReference type="InParanoid" id="A0A7N6BJZ9"/>
<keyword evidence="5" id="KW-0007">Acetylation</keyword>
<dbReference type="RefSeq" id="XP_026203389.1">
    <property type="nucleotide sequence ID" value="XM_026347604.1"/>
</dbReference>
<dbReference type="OMA" id="CYCYHAG"/>
<reference evidence="10" key="3">
    <citation type="submission" date="2025-09" db="UniProtKB">
        <authorList>
            <consortium name="Ensembl"/>
        </authorList>
    </citation>
    <scope>IDENTIFICATION</scope>
</reference>
<dbReference type="GeneTree" id="ENSGT00390000018225"/>
<dbReference type="InterPro" id="IPR017941">
    <property type="entry name" value="Rieske_2Fe-2S"/>
</dbReference>
<keyword evidence="1" id="KW-0597">Phosphoprotein</keyword>
<keyword evidence="2" id="KW-0001">2Fe-2S</keyword>
<dbReference type="Proteomes" id="UP000265040">
    <property type="component" value="Chromosome 5"/>
</dbReference>
<dbReference type="InterPro" id="IPR036922">
    <property type="entry name" value="Rieske_2Fe-2S_sf"/>
</dbReference>
<evidence type="ECO:0000256" key="5">
    <source>
        <dbReference type="ARBA" id="ARBA00022990"/>
    </source>
</evidence>
<gene>
    <name evidence="10" type="primary">RFESD</name>
</gene>
<evidence type="ECO:0000256" key="1">
    <source>
        <dbReference type="ARBA" id="ARBA00022553"/>
    </source>
</evidence>
<sequence>MGDQEQPTGGTHFVGKKDELIKAKRTLRTLEGRDILIIYNQEAFYAMDAYCYHAGGILENGDIEEIDGKMCIICPKHKYKISLAKGEGLYRGTDRRQDPPVTKWYSKGVKQRTHIVTETDGDIYVKLSEELCWIDSDYFQGEKGKLERAKYEEDSP</sequence>
<evidence type="ECO:0000313" key="10">
    <source>
        <dbReference type="Ensembl" id="ENSATEP00000064922.1"/>
    </source>
</evidence>
<dbReference type="FunFam" id="2.102.10.10:FF:000009">
    <property type="entry name" value="Rieske Fe-S domain containing"/>
    <property type="match status" value="1"/>
</dbReference>
<name>A0A7N6BJZ9_ANATE</name>
<dbReference type="GeneID" id="113153790"/>
<dbReference type="PANTHER" id="PTHR21496">
    <property type="entry name" value="FERREDOXIN-RELATED"/>
    <property type="match status" value="1"/>
</dbReference>
<evidence type="ECO:0000256" key="7">
    <source>
        <dbReference type="ARBA" id="ARBA00023014"/>
    </source>
</evidence>
<keyword evidence="4" id="KW-0677">Repeat</keyword>
<evidence type="ECO:0000256" key="6">
    <source>
        <dbReference type="ARBA" id="ARBA00023004"/>
    </source>
</evidence>
<evidence type="ECO:0000256" key="3">
    <source>
        <dbReference type="ARBA" id="ARBA00022723"/>
    </source>
</evidence>
<keyword evidence="7" id="KW-0411">Iron-sulfur</keyword>
<reference evidence="10" key="2">
    <citation type="submission" date="2025-08" db="UniProtKB">
        <authorList>
            <consortium name="Ensembl"/>
        </authorList>
    </citation>
    <scope>IDENTIFICATION</scope>
</reference>
<keyword evidence="11" id="KW-1185">Reference proteome</keyword>
<evidence type="ECO:0000259" key="9">
    <source>
        <dbReference type="PROSITE" id="PS51296"/>
    </source>
</evidence>
<protein>
    <recommendedName>
        <fullName evidence="8 9">Rieske domain-containing protein</fullName>
    </recommendedName>
</protein>
<dbReference type="CDD" id="cd03467">
    <property type="entry name" value="Rieske"/>
    <property type="match status" value="1"/>
</dbReference>
<feature type="domain" description="Rieske" evidence="9">
    <location>
        <begin position="11"/>
        <end position="110"/>
    </location>
</feature>
<dbReference type="Ensembl" id="ENSATET00000071517.2">
    <property type="protein sequence ID" value="ENSATEP00000064922.1"/>
    <property type="gene ID" value="ENSATEG00000025790.2"/>
</dbReference>
<dbReference type="Gene3D" id="2.102.10.10">
    <property type="entry name" value="Rieske [2Fe-2S] iron-sulphur domain"/>
    <property type="match status" value="1"/>
</dbReference>
<keyword evidence="6" id="KW-0408">Iron</keyword>
<reference evidence="10" key="1">
    <citation type="submission" date="2021-04" db="EMBL/GenBank/DDBJ databases">
        <authorList>
            <consortium name="Wellcome Sanger Institute Data Sharing"/>
        </authorList>
    </citation>
    <scope>NUCLEOTIDE SEQUENCE [LARGE SCALE GENOMIC DNA]</scope>
</reference>
<evidence type="ECO:0000313" key="11">
    <source>
        <dbReference type="Proteomes" id="UP000265040"/>
    </source>
</evidence>
<dbReference type="AlphaFoldDB" id="A0A7N6BJZ9"/>
<dbReference type="InterPro" id="IPR054716">
    <property type="entry name" value="Sol_Rieske_ferrdox_dom"/>
</dbReference>
<evidence type="ECO:0000256" key="2">
    <source>
        <dbReference type="ARBA" id="ARBA00022714"/>
    </source>
</evidence>
<dbReference type="OrthoDB" id="426882at2759"/>
<evidence type="ECO:0000256" key="4">
    <source>
        <dbReference type="ARBA" id="ARBA00022737"/>
    </source>
</evidence>
<dbReference type="PANTHER" id="PTHR21496:SF18">
    <property type="entry name" value="RIESKE DOMAIN-CONTAINING PROTEIN"/>
    <property type="match status" value="1"/>
</dbReference>